<dbReference type="Proteomes" id="UP000028999">
    <property type="component" value="Unassembled WGS sequence"/>
</dbReference>
<reference evidence="1 2" key="1">
    <citation type="journal article" date="2014" name="Science">
        <title>Plant genetics. Early allopolyploid evolution in the post-Neolithic Brassica napus oilseed genome.</title>
        <authorList>
            <person name="Chalhoub B."/>
            <person name="Denoeud F."/>
            <person name="Liu S."/>
            <person name="Parkin I.A."/>
            <person name="Tang H."/>
            <person name="Wang X."/>
            <person name="Chiquet J."/>
            <person name="Belcram H."/>
            <person name="Tong C."/>
            <person name="Samans B."/>
            <person name="Correa M."/>
            <person name="Da Silva C."/>
            <person name="Just J."/>
            <person name="Falentin C."/>
            <person name="Koh C.S."/>
            <person name="Le Clainche I."/>
            <person name="Bernard M."/>
            <person name="Bento P."/>
            <person name="Noel B."/>
            <person name="Labadie K."/>
            <person name="Alberti A."/>
            <person name="Charles M."/>
            <person name="Arnaud D."/>
            <person name="Guo H."/>
            <person name="Daviaud C."/>
            <person name="Alamery S."/>
            <person name="Jabbari K."/>
            <person name="Zhao M."/>
            <person name="Edger P.P."/>
            <person name="Chelaifa H."/>
            <person name="Tack D."/>
            <person name="Lassalle G."/>
            <person name="Mestiri I."/>
            <person name="Schnel N."/>
            <person name="Le Paslier M.C."/>
            <person name="Fan G."/>
            <person name="Renault V."/>
            <person name="Bayer P.E."/>
            <person name="Golicz A.A."/>
            <person name="Manoli S."/>
            <person name="Lee T.H."/>
            <person name="Thi V.H."/>
            <person name="Chalabi S."/>
            <person name="Hu Q."/>
            <person name="Fan C."/>
            <person name="Tollenaere R."/>
            <person name="Lu Y."/>
            <person name="Battail C."/>
            <person name="Shen J."/>
            <person name="Sidebottom C.H."/>
            <person name="Wang X."/>
            <person name="Canaguier A."/>
            <person name="Chauveau A."/>
            <person name="Berard A."/>
            <person name="Deniot G."/>
            <person name="Guan M."/>
            <person name="Liu Z."/>
            <person name="Sun F."/>
            <person name="Lim Y.P."/>
            <person name="Lyons E."/>
            <person name="Town C.D."/>
            <person name="Bancroft I."/>
            <person name="Wang X."/>
            <person name="Meng J."/>
            <person name="Ma J."/>
            <person name="Pires J.C."/>
            <person name="King G.J."/>
            <person name="Brunel D."/>
            <person name="Delourme R."/>
            <person name="Renard M."/>
            <person name="Aury J.M."/>
            <person name="Adams K.L."/>
            <person name="Batley J."/>
            <person name="Snowdon R.J."/>
            <person name="Tost J."/>
            <person name="Edwards D."/>
            <person name="Zhou Y."/>
            <person name="Hua W."/>
            <person name="Sharpe A.G."/>
            <person name="Paterson A.H."/>
            <person name="Guan C."/>
            <person name="Wincker P."/>
        </authorList>
    </citation>
    <scope>NUCLEOTIDE SEQUENCE [LARGE SCALE GENOMIC DNA]</scope>
    <source>
        <strain evidence="2">cv. Darmor-bzh</strain>
    </source>
</reference>
<dbReference type="Gramene" id="CDY10649">
    <property type="protein sequence ID" value="CDY10649"/>
    <property type="gene ID" value="GSBRNA2T00048394001"/>
</dbReference>
<evidence type="ECO:0000313" key="1">
    <source>
        <dbReference type="EMBL" id="CDY10649.1"/>
    </source>
</evidence>
<dbReference type="PaxDb" id="3708-A0A078FCH0"/>
<dbReference type="EMBL" id="LK032005">
    <property type="protein sequence ID" value="CDY10649.1"/>
    <property type="molecule type" value="Genomic_DNA"/>
</dbReference>
<protein>
    <submittedName>
        <fullName evidence="1">BnaA05g17130D protein</fullName>
    </submittedName>
</protein>
<evidence type="ECO:0000313" key="2">
    <source>
        <dbReference type="Proteomes" id="UP000028999"/>
    </source>
</evidence>
<name>A0A078FCH0_BRANA</name>
<gene>
    <name evidence="1" type="primary">BnaA05g17130D</name>
    <name evidence="1" type="ORF">GSBRNA2T00048394001</name>
</gene>
<organism evidence="1 2">
    <name type="scientific">Brassica napus</name>
    <name type="common">Rape</name>
    <dbReference type="NCBI Taxonomy" id="3708"/>
    <lineage>
        <taxon>Eukaryota</taxon>
        <taxon>Viridiplantae</taxon>
        <taxon>Streptophyta</taxon>
        <taxon>Embryophyta</taxon>
        <taxon>Tracheophyta</taxon>
        <taxon>Spermatophyta</taxon>
        <taxon>Magnoliopsida</taxon>
        <taxon>eudicotyledons</taxon>
        <taxon>Gunneridae</taxon>
        <taxon>Pentapetalae</taxon>
        <taxon>rosids</taxon>
        <taxon>malvids</taxon>
        <taxon>Brassicales</taxon>
        <taxon>Brassicaceae</taxon>
        <taxon>Brassiceae</taxon>
        <taxon>Brassica</taxon>
    </lineage>
</organism>
<keyword evidence="2" id="KW-1185">Reference proteome</keyword>
<dbReference type="AlphaFoldDB" id="A0A078FCH0"/>
<accession>A0A078FCH0</accession>
<sequence length="50" mass="5927">MYDCYSLTQVVVAHMPPMFTHSIRKSFPMVPVFLLMLFDEFQILFTPYPP</sequence>
<proteinExistence type="predicted"/>